<dbReference type="RefSeq" id="WP_106726912.1">
    <property type="nucleotide sequence ID" value="NZ_PXYL01000022.1"/>
</dbReference>
<keyword evidence="1" id="KW-1133">Transmembrane helix</keyword>
<comment type="caution">
    <text evidence="2">The sequence shown here is derived from an EMBL/GenBank/DDBJ whole genome shotgun (WGS) entry which is preliminary data.</text>
</comment>
<keyword evidence="1" id="KW-0812">Transmembrane</keyword>
<dbReference type="Proteomes" id="UP000240653">
    <property type="component" value="Unassembled WGS sequence"/>
</dbReference>
<dbReference type="EMBL" id="PXYL01000022">
    <property type="protein sequence ID" value="PSJ55748.1"/>
    <property type="molecule type" value="Genomic_DNA"/>
</dbReference>
<evidence type="ECO:0000256" key="1">
    <source>
        <dbReference type="SAM" id="Phobius"/>
    </source>
</evidence>
<protein>
    <submittedName>
        <fullName evidence="2">Uncharacterized protein</fullName>
    </submittedName>
</protein>
<evidence type="ECO:0000313" key="2">
    <source>
        <dbReference type="EMBL" id="PSJ55748.1"/>
    </source>
</evidence>
<sequence>MKFDPTINLGHVLTILALVGSVFVAYSRLVITIENHEMRISVVEKGADRDAQVQQQILNTLTTIREDIATLKAQQNARLQ</sequence>
<dbReference type="OrthoDB" id="8116525at2"/>
<dbReference type="AlphaFoldDB" id="A0A2P7RZU1"/>
<organism evidence="2 3">
    <name type="scientific">Pseudaminobacter soli</name>
    <name type="common">ex Li et al. 2025</name>
    <dbReference type="NCBI Taxonomy" id="1295366"/>
    <lineage>
        <taxon>Bacteria</taxon>
        <taxon>Pseudomonadati</taxon>
        <taxon>Pseudomonadota</taxon>
        <taxon>Alphaproteobacteria</taxon>
        <taxon>Hyphomicrobiales</taxon>
        <taxon>Phyllobacteriaceae</taxon>
        <taxon>Pseudaminobacter</taxon>
    </lineage>
</organism>
<name>A0A2P7RZU1_9HYPH</name>
<proteinExistence type="predicted"/>
<gene>
    <name evidence="2" type="ORF">C7I85_26010</name>
</gene>
<accession>A0A2P7RZU1</accession>
<reference evidence="2 3" key="1">
    <citation type="submission" date="2018-03" db="EMBL/GenBank/DDBJ databases">
        <title>The draft genome of Mesorhizobium soli JCM 19897.</title>
        <authorList>
            <person name="Li L."/>
            <person name="Liu L."/>
            <person name="Liang L."/>
            <person name="Wang T."/>
            <person name="Zhang X."/>
        </authorList>
    </citation>
    <scope>NUCLEOTIDE SEQUENCE [LARGE SCALE GENOMIC DNA]</scope>
    <source>
        <strain evidence="2 3">JCM 19897</strain>
    </source>
</reference>
<keyword evidence="1" id="KW-0472">Membrane</keyword>
<feature type="transmembrane region" description="Helical" evidence="1">
    <location>
        <begin position="12"/>
        <end position="31"/>
    </location>
</feature>
<evidence type="ECO:0000313" key="3">
    <source>
        <dbReference type="Proteomes" id="UP000240653"/>
    </source>
</evidence>
<keyword evidence="3" id="KW-1185">Reference proteome</keyword>